<keyword evidence="1" id="KW-0472">Membrane</keyword>
<feature type="transmembrane region" description="Helical" evidence="1">
    <location>
        <begin position="26"/>
        <end position="44"/>
    </location>
</feature>
<feature type="transmembrane region" description="Helical" evidence="1">
    <location>
        <begin position="135"/>
        <end position="157"/>
    </location>
</feature>
<keyword evidence="1" id="KW-1133">Transmembrane helix</keyword>
<feature type="transmembrane region" description="Helical" evidence="1">
    <location>
        <begin position="80"/>
        <end position="100"/>
    </location>
</feature>
<dbReference type="EMBL" id="CP022741">
    <property type="protein sequence ID" value="ASU22529.1"/>
    <property type="molecule type" value="Genomic_DNA"/>
</dbReference>
<dbReference type="RefSeq" id="WP_094500248.1">
    <property type="nucleotide sequence ID" value="NZ_CAWNHI010000001.1"/>
</dbReference>
<feature type="transmembrane region" description="Helical" evidence="1">
    <location>
        <begin position="107"/>
        <end position="123"/>
    </location>
</feature>
<proteinExistence type="predicted"/>
<protein>
    <recommendedName>
        <fullName evidence="4">DUF2878 domain-containing protein</fullName>
    </recommendedName>
</protein>
<keyword evidence="1" id="KW-0812">Transmembrane</keyword>
<dbReference type="KEGG" id="vqi:CCZ37_07945"/>
<evidence type="ECO:0000256" key="1">
    <source>
        <dbReference type="SAM" id="Phobius"/>
    </source>
</evidence>
<dbReference type="AlphaFoldDB" id="A0A223MY90"/>
<evidence type="ECO:0000313" key="3">
    <source>
        <dbReference type="Proteomes" id="UP000215148"/>
    </source>
</evidence>
<accession>A0A223MY90</accession>
<feature type="transmembrane region" description="Helical" evidence="1">
    <location>
        <begin position="51"/>
        <end position="68"/>
    </location>
</feature>
<sequence>MKMLFAVSLWFQAIWFVAVLGTEHLQWVALGMVLAAFMFSLRHFSYPLERVIALTMVGIIIDALNQYFGLFRFATNDFPIWLMVLWGAFSWYASYLVVLLKRYPSKLICLMVGVLGSLSYWAAERLGAVHFGWPLGLTMAILWLQWVMIGALILRVFSDDVGKEK</sequence>
<reference evidence="2 3" key="1">
    <citation type="submission" date="2017-08" db="EMBL/GenBank/DDBJ databases">
        <title>The Vibrio qinghaiensis sp.-Q67 is a luminous bacteria isolated firstly from Qinghai lake, Qinghai province, China, which has been proved to be very sensitive to detect environmental and food pollutants. Therefore, complete genome analysis of V. qinghaiensis sp.-Q67 highlights the potential application of this strain on detection of hazards in the contaminated environments.</title>
        <authorList>
            <person name="Gong L."/>
        </authorList>
    </citation>
    <scope>NUCLEOTIDE SEQUENCE [LARGE SCALE GENOMIC DNA]</scope>
    <source>
        <strain evidence="2 3">Q67</strain>
    </source>
</reference>
<evidence type="ECO:0000313" key="2">
    <source>
        <dbReference type="EMBL" id="ASU22529.1"/>
    </source>
</evidence>
<dbReference type="Proteomes" id="UP000215148">
    <property type="component" value="Chromosome 1"/>
</dbReference>
<organism evidence="2 3">
    <name type="scientific">Vibrio qinghaiensis</name>
    <dbReference type="NCBI Taxonomy" id="2025808"/>
    <lineage>
        <taxon>Bacteria</taxon>
        <taxon>Pseudomonadati</taxon>
        <taxon>Pseudomonadota</taxon>
        <taxon>Gammaproteobacteria</taxon>
        <taxon>Vibrionales</taxon>
        <taxon>Vibrionaceae</taxon>
        <taxon>Vibrio</taxon>
    </lineage>
</organism>
<name>A0A223MY90_9VIBR</name>
<gene>
    <name evidence="2" type="ORF">CCZ37_07945</name>
</gene>
<dbReference type="InterPro" id="IPR021306">
    <property type="entry name" value="DUF2878"/>
</dbReference>
<dbReference type="Pfam" id="PF11086">
    <property type="entry name" value="DUF2878"/>
    <property type="match status" value="1"/>
</dbReference>
<keyword evidence="3" id="KW-1185">Reference proteome</keyword>
<evidence type="ECO:0008006" key="4">
    <source>
        <dbReference type="Google" id="ProtNLM"/>
    </source>
</evidence>